<protein>
    <submittedName>
        <fullName evidence="15">PTS system beta-glucoside-specific IIA component, Glc family /PTS system beta-glucoside-specific IIB component, Glc family /PTS system beta-glucoside-specific IIC component, Glc family</fullName>
    </submittedName>
</protein>
<feature type="domain" description="PTS EIIC type-1" evidence="14">
    <location>
        <begin position="104"/>
        <end position="474"/>
    </location>
</feature>
<evidence type="ECO:0000256" key="11">
    <source>
        <dbReference type="PROSITE-ProRule" id="PRU00421"/>
    </source>
</evidence>
<evidence type="ECO:0000256" key="3">
    <source>
        <dbReference type="ARBA" id="ARBA00022475"/>
    </source>
</evidence>
<dbReference type="Proteomes" id="UP000198668">
    <property type="component" value="Unassembled WGS sequence"/>
</dbReference>
<organism evidence="15 16">
    <name type="scientific">Pisciglobus halotolerans</name>
    <dbReference type="NCBI Taxonomy" id="745365"/>
    <lineage>
        <taxon>Bacteria</taxon>
        <taxon>Bacillati</taxon>
        <taxon>Bacillota</taxon>
        <taxon>Bacilli</taxon>
        <taxon>Lactobacillales</taxon>
        <taxon>Carnobacteriaceae</taxon>
    </lineage>
</organism>
<name>A0A1I3B2L3_9LACT</name>
<feature type="transmembrane region" description="Helical" evidence="12">
    <location>
        <begin position="399"/>
        <end position="421"/>
    </location>
</feature>
<keyword evidence="9 12" id="KW-1133">Transmembrane helix</keyword>
<evidence type="ECO:0000256" key="12">
    <source>
        <dbReference type="SAM" id="Phobius"/>
    </source>
</evidence>
<keyword evidence="2" id="KW-0813">Transport</keyword>
<keyword evidence="6" id="KW-0598">Phosphotransferase system</keyword>
<dbReference type="InterPro" id="IPR050558">
    <property type="entry name" value="PTS_Sugar-Specific_Components"/>
</dbReference>
<dbReference type="EMBL" id="FOQE01000003">
    <property type="protein sequence ID" value="SFH56442.1"/>
    <property type="molecule type" value="Genomic_DNA"/>
</dbReference>
<keyword evidence="5" id="KW-0808">Transferase</keyword>
<evidence type="ECO:0000256" key="4">
    <source>
        <dbReference type="ARBA" id="ARBA00022597"/>
    </source>
</evidence>
<dbReference type="InterPro" id="IPR013013">
    <property type="entry name" value="PTS_EIIC_1"/>
</dbReference>
<dbReference type="SUPFAM" id="SSF55604">
    <property type="entry name" value="Glucose permease domain IIB"/>
    <property type="match status" value="1"/>
</dbReference>
<dbReference type="PANTHER" id="PTHR30175">
    <property type="entry name" value="PHOSPHOTRANSFERASE SYSTEM TRANSPORT PROTEIN"/>
    <property type="match status" value="1"/>
</dbReference>
<evidence type="ECO:0000259" key="13">
    <source>
        <dbReference type="PROSITE" id="PS51098"/>
    </source>
</evidence>
<keyword evidence="16" id="KW-1185">Reference proteome</keyword>
<evidence type="ECO:0000256" key="9">
    <source>
        <dbReference type="ARBA" id="ARBA00022989"/>
    </source>
</evidence>
<evidence type="ECO:0000259" key="14">
    <source>
        <dbReference type="PROSITE" id="PS51103"/>
    </source>
</evidence>
<dbReference type="InterPro" id="IPR003352">
    <property type="entry name" value="PTS_EIIC"/>
</dbReference>
<feature type="transmembrane region" description="Helical" evidence="12">
    <location>
        <begin position="109"/>
        <end position="127"/>
    </location>
</feature>
<dbReference type="FunFam" id="3.30.1360.60:FF:000001">
    <property type="entry name" value="PTS system glucose-specific IIBC component PtsG"/>
    <property type="match status" value="1"/>
</dbReference>
<dbReference type="GO" id="GO:0015771">
    <property type="term" value="P:trehalose transport"/>
    <property type="evidence" value="ECO:0007669"/>
    <property type="project" value="TreeGrafter"/>
</dbReference>
<evidence type="ECO:0000256" key="10">
    <source>
        <dbReference type="ARBA" id="ARBA00023136"/>
    </source>
</evidence>
<feature type="transmembrane region" description="Helical" evidence="12">
    <location>
        <begin position="339"/>
        <end position="359"/>
    </location>
</feature>
<dbReference type="CDD" id="cd00212">
    <property type="entry name" value="PTS_IIB_glc"/>
    <property type="match status" value="1"/>
</dbReference>
<dbReference type="GO" id="GO:0005886">
    <property type="term" value="C:plasma membrane"/>
    <property type="evidence" value="ECO:0007669"/>
    <property type="project" value="UniProtKB-SubCell"/>
</dbReference>
<feature type="transmembrane region" description="Helical" evidence="12">
    <location>
        <begin position="224"/>
        <end position="244"/>
    </location>
</feature>
<evidence type="ECO:0000313" key="15">
    <source>
        <dbReference type="EMBL" id="SFH56442.1"/>
    </source>
</evidence>
<dbReference type="Pfam" id="PF02378">
    <property type="entry name" value="PTS_EIIC"/>
    <property type="match status" value="1"/>
</dbReference>
<dbReference type="OrthoDB" id="9769191at2"/>
<dbReference type="GO" id="GO:0009401">
    <property type="term" value="P:phosphoenolpyruvate-dependent sugar phosphotransferase system"/>
    <property type="evidence" value="ECO:0007669"/>
    <property type="project" value="UniProtKB-KW"/>
</dbReference>
<keyword evidence="3" id="KW-1003">Cell membrane</keyword>
<dbReference type="InterPro" id="IPR001996">
    <property type="entry name" value="PTS_IIB_1"/>
</dbReference>
<dbReference type="InterPro" id="IPR018113">
    <property type="entry name" value="PTrfase_EIIB_Cys"/>
</dbReference>
<evidence type="ECO:0000256" key="7">
    <source>
        <dbReference type="ARBA" id="ARBA00022692"/>
    </source>
</evidence>
<dbReference type="AlphaFoldDB" id="A0A1I3B2L3"/>
<dbReference type="InterPro" id="IPR036878">
    <property type="entry name" value="Glu_permease_IIB"/>
</dbReference>
<comment type="subcellular location">
    <subcellularLocation>
        <location evidence="1">Cell membrane</location>
        <topology evidence="1">Multi-pass membrane protein</topology>
    </subcellularLocation>
</comment>
<dbReference type="PROSITE" id="PS51103">
    <property type="entry name" value="PTS_EIIC_TYPE_1"/>
    <property type="match status" value="1"/>
</dbReference>
<evidence type="ECO:0000256" key="1">
    <source>
        <dbReference type="ARBA" id="ARBA00004651"/>
    </source>
</evidence>
<evidence type="ECO:0000256" key="6">
    <source>
        <dbReference type="ARBA" id="ARBA00022683"/>
    </source>
</evidence>
<feature type="transmembrane region" description="Helical" evidence="12">
    <location>
        <begin position="147"/>
        <end position="169"/>
    </location>
</feature>
<dbReference type="Gene3D" id="3.30.1360.60">
    <property type="entry name" value="Glucose permease domain IIB"/>
    <property type="match status" value="1"/>
</dbReference>
<keyword evidence="10 12" id="KW-0472">Membrane</keyword>
<sequence>MDFEKIAQNIIENVGGRSNISNVTHCMTRLRFVLEDDTLANEDELRAIETVISTVNKAGQYQVVIGNKVEKVYNEVMKQLDAEVEEKNFTEKDSNETFWNKILRILSEIFTPIVPVIAAAGLIKGLLTAANLLLGNYYGLDITNSDTYVLLFAVSQVVFYFMPIFLAYTTSRALKTNPFIGMTLGAFLVYPQVESIMMDYTTDTTIFGLPVIKGAWGSGETLRVFSYVESVIPIVISIIVLAVLERALKKVVPEVVQIILVPGISLIVMVPIMLVITGPIGIYAGNFIQVSYNSVISFNATLGGALIGGLWGVLVVLGAHRALLPVGLNDVAIMGRQNLLAFAGAANFAQGGAVLAVMLKTKNAALKSVALSAFISAVLVGITEPAIYGANLRLKRPMIAAVISGAIGGAVMGFGGVYGDAFANNGILTIFTYAAFGTKIFIYYIIGCLAAFIGGVALTYILGFEDLPATKERQEDS</sequence>
<feature type="domain" description="PTS EIIB type-1" evidence="13">
    <location>
        <begin position="4"/>
        <end position="86"/>
    </location>
</feature>
<dbReference type="PROSITE" id="PS51098">
    <property type="entry name" value="PTS_EIIB_TYPE_1"/>
    <property type="match status" value="1"/>
</dbReference>
<keyword evidence="7 12" id="KW-0812">Transmembrane</keyword>
<keyword evidence="4" id="KW-0762">Sugar transport</keyword>
<evidence type="ECO:0000256" key="8">
    <source>
        <dbReference type="ARBA" id="ARBA00022777"/>
    </source>
</evidence>
<dbReference type="GO" id="GO:0090589">
    <property type="term" value="F:protein-phosphocysteine-trehalose phosphotransferase system transporter activity"/>
    <property type="evidence" value="ECO:0007669"/>
    <property type="project" value="TreeGrafter"/>
</dbReference>
<dbReference type="PROSITE" id="PS01035">
    <property type="entry name" value="PTS_EIIB_TYPE_1_CYS"/>
    <property type="match status" value="1"/>
</dbReference>
<feature type="transmembrane region" description="Helical" evidence="12">
    <location>
        <begin position="441"/>
        <end position="463"/>
    </location>
</feature>
<evidence type="ECO:0000256" key="2">
    <source>
        <dbReference type="ARBA" id="ARBA00022448"/>
    </source>
</evidence>
<feature type="active site" description="Phosphocysteine intermediate; for EIIB activity" evidence="11">
    <location>
        <position position="26"/>
    </location>
</feature>
<dbReference type="PANTHER" id="PTHR30175:SF1">
    <property type="entry name" value="PTS SYSTEM ARBUTIN-, CELLOBIOSE-, AND SALICIN-SPECIFIC EIIBC COMPONENT-RELATED"/>
    <property type="match status" value="1"/>
</dbReference>
<keyword evidence="8" id="KW-0418">Kinase</keyword>
<feature type="transmembrane region" description="Helical" evidence="12">
    <location>
        <begin position="365"/>
        <end position="387"/>
    </location>
</feature>
<accession>A0A1I3B2L3</accession>
<dbReference type="GO" id="GO:0016301">
    <property type="term" value="F:kinase activity"/>
    <property type="evidence" value="ECO:0007669"/>
    <property type="project" value="UniProtKB-KW"/>
</dbReference>
<gene>
    <name evidence="15" type="ORF">SAMN04489868_10362</name>
</gene>
<dbReference type="RefSeq" id="WP_092091088.1">
    <property type="nucleotide sequence ID" value="NZ_FOQE01000003.1"/>
</dbReference>
<evidence type="ECO:0000256" key="5">
    <source>
        <dbReference type="ARBA" id="ARBA00022679"/>
    </source>
</evidence>
<reference evidence="15 16" key="1">
    <citation type="submission" date="2016-10" db="EMBL/GenBank/DDBJ databases">
        <authorList>
            <person name="de Groot N.N."/>
        </authorList>
    </citation>
    <scope>NUCLEOTIDE SEQUENCE [LARGE SCALE GENOMIC DNA]</scope>
    <source>
        <strain evidence="15 16">DSM 27630</strain>
    </source>
</reference>
<feature type="transmembrane region" description="Helical" evidence="12">
    <location>
        <begin position="256"/>
        <end position="284"/>
    </location>
</feature>
<feature type="transmembrane region" description="Helical" evidence="12">
    <location>
        <begin position="296"/>
        <end position="319"/>
    </location>
</feature>
<proteinExistence type="predicted"/>
<dbReference type="Pfam" id="PF00367">
    <property type="entry name" value="PTS_EIIB"/>
    <property type="match status" value="1"/>
</dbReference>
<dbReference type="GO" id="GO:0008982">
    <property type="term" value="F:protein-N(PI)-phosphohistidine-sugar phosphotransferase activity"/>
    <property type="evidence" value="ECO:0007669"/>
    <property type="project" value="InterPro"/>
</dbReference>
<evidence type="ECO:0000313" key="16">
    <source>
        <dbReference type="Proteomes" id="UP000198668"/>
    </source>
</evidence>